<evidence type="ECO:0000313" key="3">
    <source>
        <dbReference type="Proteomes" id="UP000018888"/>
    </source>
</evidence>
<reference evidence="2 3" key="2">
    <citation type="journal article" date="2018" name="New Phytol.">
        <title>High intraspecific genome diversity in the model arbuscular mycorrhizal symbiont Rhizophagus irregularis.</title>
        <authorList>
            <person name="Chen E.C.H."/>
            <person name="Morin E."/>
            <person name="Beaudet D."/>
            <person name="Noel J."/>
            <person name="Yildirir G."/>
            <person name="Ndikumana S."/>
            <person name="Charron P."/>
            <person name="St-Onge C."/>
            <person name="Giorgi J."/>
            <person name="Kruger M."/>
            <person name="Marton T."/>
            <person name="Ropars J."/>
            <person name="Grigoriev I.V."/>
            <person name="Hainaut M."/>
            <person name="Henrissat B."/>
            <person name="Roux C."/>
            <person name="Martin F."/>
            <person name="Corradi N."/>
        </authorList>
    </citation>
    <scope>NUCLEOTIDE SEQUENCE [LARGE SCALE GENOMIC DNA]</scope>
    <source>
        <strain evidence="2 3">DAOM 197198</strain>
    </source>
</reference>
<keyword evidence="3" id="KW-1185">Reference proteome</keyword>
<organism evidence="2 3">
    <name type="scientific">Rhizophagus irregularis (strain DAOM 181602 / DAOM 197198 / MUCL 43194)</name>
    <name type="common">Arbuscular mycorrhizal fungus</name>
    <name type="synonym">Glomus intraradices</name>
    <dbReference type="NCBI Taxonomy" id="747089"/>
    <lineage>
        <taxon>Eukaryota</taxon>
        <taxon>Fungi</taxon>
        <taxon>Fungi incertae sedis</taxon>
        <taxon>Mucoromycota</taxon>
        <taxon>Glomeromycotina</taxon>
        <taxon>Glomeromycetes</taxon>
        <taxon>Glomerales</taxon>
        <taxon>Glomeraceae</taxon>
        <taxon>Rhizophagus</taxon>
    </lineage>
</organism>
<keyword evidence="1" id="KW-0472">Membrane</keyword>
<sequence length="88" mass="10237">MIIWGSSALPGLRSRFFGSLEFVIKVLRLFSVLQSRFFGSLGFAIKVLRLFSILQSKFFGSFDSAVKVFSFFFRLFVPFYLFCLCFIF</sequence>
<keyword evidence="1" id="KW-0812">Transmembrane</keyword>
<dbReference type="EMBL" id="AUPC02000139">
    <property type="protein sequence ID" value="POG69213.1"/>
    <property type="molecule type" value="Genomic_DNA"/>
</dbReference>
<keyword evidence="1" id="KW-1133">Transmembrane helix</keyword>
<proteinExistence type="predicted"/>
<dbReference type="AlphaFoldDB" id="A0A2P4PUY6"/>
<feature type="transmembrane region" description="Helical" evidence="1">
    <location>
        <begin position="68"/>
        <end position="87"/>
    </location>
</feature>
<dbReference type="Proteomes" id="UP000018888">
    <property type="component" value="Unassembled WGS sequence"/>
</dbReference>
<name>A0A2P4PUY6_RHIID</name>
<protein>
    <submittedName>
        <fullName evidence="2">Uncharacterized protein</fullName>
    </submittedName>
</protein>
<gene>
    <name evidence="2" type="ORF">GLOIN_2v1877681</name>
</gene>
<evidence type="ECO:0000313" key="2">
    <source>
        <dbReference type="EMBL" id="POG69213.1"/>
    </source>
</evidence>
<reference evidence="2 3" key="1">
    <citation type="journal article" date="2013" name="Proc. Natl. Acad. Sci. U.S.A.">
        <title>Genome of an arbuscular mycorrhizal fungus provides insight into the oldest plant symbiosis.</title>
        <authorList>
            <person name="Tisserant E."/>
            <person name="Malbreil M."/>
            <person name="Kuo A."/>
            <person name="Kohler A."/>
            <person name="Symeonidi A."/>
            <person name="Balestrini R."/>
            <person name="Charron P."/>
            <person name="Duensing N."/>
            <person name="Frei Dit Frey N."/>
            <person name="Gianinazzi-Pearson V."/>
            <person name="Gilbert L.B."/>
            <person name="Handa Y."/>
            <person name="Herr J.R."/>
            <person name="Hijri M."/>
            <person name="Koul R."/>
            <person name="Kawaguchi M."/>
            <person name="Krajinski F."/>
            <person name="Lammers P.J."/>
            <person name="Masclaux F.G."/>
            <person name="Murat C."/>
            <person name="Morin E."/>
            <person name="Ndikumana S."/>
            <person name="Pagni M."/>
            <person name="Petitpierre D."/>
            <person name="Requena N."/>
            <person name="Rosikiewicz P."/>
            <person name="Riley R."/>
            <person name="Saito K."/>
            <person name="San Clemente H."/>
            <person name="Shapiro H."/>
            <person name="van Tuinen D."/>
            <person name="Becard G."/>
            <person name="Bonfante P."/>
            <person name="Paszkowski U."/>
            <person name="Shachar-Hill Y.Y."/>
            <person name="Tuskan G.A."/>
            <person name="Young P.W."/>
            <person name="Sanders I.R."/>
            <person name="Henrissat B."/>
            <person name="Rensing S.A."/>
            <person name="Grigoriev I.V."/>
            <person name="Corradi N."/>
            <person name="Roux C."/>
            <person name="Martin F."/>
        </authorList>
    </citation>
    <scope>NUCLEOTIDE SEQUENCE [LARGE SCALE GENOMIC DNA]</scope>
    <source>
        <strain evidence="2 3">DAOM 197198</strain>
    </source>
</reference>
<evidence type="ECO:0000256" key="1">
    <source>
        <dbReference type="SAM" id="Phobius"/>
    </source>
</evidence>
<accession>A0A2P4PUY6</accession>
<comment type="caution">
    <text evidence="2">The sequence shown here is derived from an EMBL/GenBank/DDBJ whole genome shotgun (WGS) entry which is preliminary data.</text>
</comment>